<dbReference type="PROSITE" id="PS00406">
    <property type="entry name" value="ACTINS_1"/>
    <property type="match status" value="1"/>
</dbReference>
<evidence type="ECO:0000256" key="7">
    <source>
        <dbReference type="ARBA" id="ARBA00023212"/>
    </source>
</evidence>
<dbReference type="PANTHER" id="PTHR11937">
    <property type="entry name" value="ACTIN"/>
    <property type="match status" value="1"/>
</dbReference>
<keyword evidence="10" id="KW-1185">Reference proteome</keyword>
<keyword evidence="5" id="KW-0067">ATP-binding</keyword>
<comment type="similarity">
    <text evidence="2">Belongs to the actin family.</text>
</comment>
<keyword evidence="7" id="KW-0206">Cytoskeleton</keyword>
<dbReference type="InterPro" id="IPR043129">
    <property type="entry name" value="ATPase_NBD"/>
</dbReference>
<dbReference type="Proteomes" id="UP000694680">
    <property type="component" value="Chromosome 3"/>
</dbReference>
<dbReference type="FunFam" id="3.30.420.40:FF:000148">
    <property type="entry name" value="Actin, alpha skeletal muscle"/>
    <property type="match status" value="1"/>
</dbReference>
<dbReference type="Gene3D" id="2.30.36.70">
    <property type="entry name" value="Actin, Chain A, domain 2"/>
    <property type="match status" value="1"/>
</dbReference>
<dbReference type="GO" id="GO:0005524">
    <property type="term" value="F:ATP binding"/>
    <property type="evidence" value="ECO:0007669"/>
    <property type="project" value="UniProtKB-KW"/>
</dbReference>
<dbReference type="InterPro" id="IPR004001">
    <property type="entry name" value="Actin_CS"/>
</dbReference>
<name>A0A8C5H2F3_GOUWI</name>
<reference evidence="9" key="1">
    <citation type="submission" date="2020-06" db="EMBL/GenBank/DDBJ databases">
        <authorList>
            <consortium name="Wellcome Sanger Institute Data Sharing"/>
        </authorList>
    </citation>
    <scope>NUCLEOTIDE SEQUENCE [LARGE SCALE GENOMIC DNA]</scope>
</reference>
<keyword evidence="6" id="KW-0558">Oxidation</keyword>
<dbReference type="Ensembl" id="ENSGWIT00000042456.1">
    <property type="protein sequence ID" value="ENSGWIP00000039029.1"/>
    <property type="gene ID" value="ENSGWIG00000019867.1"/>
</dbReference>
<dbReference type="SUPFAM" id="SSF53067">
    <property type="entry name" value="Actin-like ATPase domain"/>
    <property type="match status" value="1"/>
</dbReference>
<evidence type="ECO:0000313" key="10">
    <source>
        <dbReference type="Proteomes" id="UP000694680"/>
    </source>
</evidence>
<dbReference type="FunFam" id="2.30.36.70:FF:000001">
    <property type="entry name" value="Actin, alpha skeletal muscle"/>
    <property type="match status" value="1"/>
</dbReference>
<dbReference type="Pfam" id="PF00022">
    <property type="entry name" value="Actin"/>
    <property type="match status" value="1"/>
</dbReference>
<organism evidence="9 10">
    <name type="scientific">Gouania willdenowi</name>
    <name type="common">Blunt-snouted clingfish</name>
    <name type="synonym">Lepadogaster willdenowi</name>
    <dbReference type="NCBI Taxonomy" id="441366"/>
    <lineage>
        <taxon>Eukaryota</taxon>
        <taxon>Metazoa</taxon>
        <taxon>Chordata</taxon>
        <taxon>Craniata</taxon>
        <taxon>Vertebrata</taxon>
        <taxon>Euteleostomi</taxon>
        <taxon>Actinopterygii</taxon>
        <taxon>Neopterygii</taxon>
        <taxon>Teleostei</taxon>
        <taxon>Neoteleostei</taxon>
        <taxon>Acanthomorphata</taxon>
        <taxon>Ovalentaria</taxon>
        <taxon>Blenniimorphae</taxon>
        <taxon>Blenniiformes</taxon>
        <taxon>Gobiesocoidei</taxon>
        <taxon>Gobiesocidae</taxon>
        <taxon>Gobiesocinae</taxon>
        <taxon>Gouania</taxon>
    </lineage>
</organism>
<keyword evidence="3" id="KW-0963">Cytoplasm</keyword>
<evidence type="ECO:0000313" key="9">
    <source>
        <dbReference type="Ensembl" id="ENSGWIP00000039029.1"/>
    </source>
</evidence>
<dbReference type="GO" id="GO:0005856">
    <property type="term" value="C:cytoskeleton"/>
    <property type="evidence" value="ECO:0007669"/>
    <property type="project" value="UniProtKB-SubCell"/>
</dbReference>
<comment type="subcellular location">
    <subcellularLocation>
        <location evidence="1">Cytoplasm</location>
        <location evidence="1">Cytoskeleton</location>
    </subcellularLocation>
</comment>
<evidence type="ECO:0000256" key="6">
    <source>
        <dbReference type="ARBA" id="ARBA00023097"/>
    </source>
</evidence>
<reference evidence="9" key="3">
    <citation type="submission" date="2025-09" db="UniProtKB">
        <authorList>
            <consortium name="Ensembl"/>
        </authorList>
    </citation>
    <scope>IDENTIFICATION</scope>
</reference>
<reference evidence="9" key="2">
    <citation type="submission" date="2025-08" db="UniProtKB">
        <authorList>
            <consortium name="Ensembl"/>
        </authorList>
    </citation>
    <scope>IDENTIFICATION</scope>
</reference>
<dbReference type="AlphaFoldDB" id="A0A8C5H2F3"/>
<evidence type="ECO:0000256" key="8">
    <source>
        <dbReference type="ARBA" id="ARBA00038582"/>
    </source>
</evidence>
<evidence type="ECO:0000256" key="3">
    <source>
        <dbReference type="ARBA" id="ARBA00022490"/>
    </source>
</evidence>
<evidence type="ECO:0000256" key="2">
    <source>
        <dbReference type="ARBA" id="ARBA00006752"/>
    </source>
</evidence>
<accession>A0A8C5H2F3</accession>
<gene>
    <name evidence="9" type="primary">acta1b</name>
</gene>
<sequence length="136" mass="15224">MCDDDETTALVCDNGSGLVKAGFAGDDAPRAVFPSIVGRPRHQGVMVGMGQKDSYVGDEAQSKRGILTLKYPIEHGIITNWDDMEKIWHHTFYNEESQKITKTMQRQYLRRGAKVNTTFQTNLCDGDTAIFTHEVV</sequence>
<dbReference type="InterPro" id="IPR004000">
    <property type="entry name" value="Actin"/>
</dbReference>
<proteinExistence type="inferred from homology"/>
<evidence type="ECO:0000256" key="5">
    <source>
        <dbReference type="ARBA" id="ARBA00022840"/>
    </source>
</evidence>
<dbReference type="PRINTS" id="PR00190">
    <property type="entry name" value="ACTIN"/>
</dbReference>
<evidence type="ECO:0000256" key="1">
    <source>
        <dbReference type="ARBA" id="ARBA00004245"/>
    </source>
</evidence>
<protein>
    <submittedName>
        <fullName evidence="9">Actin, alpha skeletal muscle A</fullName>
    </submittedName>
</protein>
<keyword evidence="4" id="KW-0547">Nucleotide-binding</keyword>
<comment type="subunit">
    <text evidence="8">Polymerization of globular actin (G-actin) leads to a structural filament (F-actin) in the form of a two-stranded helix. Each actin can bind to 4 others.</text>
</comment>
<dbReference type="Gene3D" id="3.30.420.40">
    <property type="match status" value="1"/>
</dbReference>
<evidence type="ECO:0000256" key="4">
    <source>
        <dbReference type="ARBA" id="ARBA00022741"/>
    </source>
</evidence>